<proteinExistence type="predicted"/>
<accession>A0A0A8XPA9</accession>
<reference evidence="1" key="2">
    <citation type="journal article" date="2015" name="Data Brief">
        <title>Shoot transcriptome of the giant reed, Arundo donax.</title>
        <authorList>
            <person name="Barrero R.A."/>
            <person name="Guerrero F.D."/>
            <person name="Moolhuijzen P."/>
            <person name="Goolsby J.A."/>
            <person name="Tidwell J."/>
            <person name="Bellgard S.E."/>
            <person name="Bellgard M.I."/>
        </authorList>
    </citation>
    <scope>NUCLEOTIDE SEQUENCE</scope>
    <source>
        <tissue evidence="1">Shoot tissue taken approximately 20 cm above the soil surface</tissue>
    </source>
</reference>
<organism evidence="1">
    <name type="scientific">Arundo donax</name>
    <name type="common">Giant reed</name>
    <name type="synonym">Donax arundinaceus</name>
    <dbReference type="NCBI Taxonomy" id="35708"/>
    <lineage>
        <taxon>Eukaryota</taxon>
        <taxon>Viridiplantae</taxon>
        <taxon>Streptophyta</taxon>
        <taxon>Embryophyta</taxon>
        <taxon>Tracheophyta</taxon>
        <taxon>Spermatophyta</taxon>
        <taxon>Magnoliopsida</taxon>
        <taxon>Liliopsida</taxon>
        <taxon>Poales</taxon>
        <taxon>Poaceae</taxon>
        <taxon>PACMAD clade</taxon>
        <taxon>Arundinoideae</taxon>
        <taxon>Arundineae</taxon>
        <taxon>Arundo</taxon>
    </lineage>
</organism>
<reference evidence="1" key="1">
    <citation type="submission" date="2014-09" db="EMBL/GenBank/DDBJ databases">
        <authorList>
            <person name="Magalhaes I.L.F."/>
            <person name="Oliveira U."/>
            <person name="Santos F.R."/>
            <person name="Vidigal T.H.D.A."/>
            <person name="Brescovit A.D."/>
            <person name="Santos A.J."/>
        </authorList>
    </citation>
    <scope>NUCLEOTIDE SEQUENCE</scope>
    <source>
        <tissue evidence="1">Shoot tissue taken approximately 20 cm above the soil surface</tissue>
    </source>
</reference>
<sequence>MSTANCVSSLILRGQFGTVKHISSGENKPEKYYKCNLGDYSRVEL</sequence>
<evidence type="ECO:0000313" key="1">
    <source>
        <dbReference type="EMBL" id="JAD14433.1"/>
    </source>
</evidence>
<protein>
    <submittedName>
        <fullName evidence="1">Uncharacterized protein</fullName>
    </submittedName>
</protein>
<dbReference type="AlphaFoldDB" id="A0A0A8XPA9"/>
<dbReference type="EMBL" id="GBRH01283462">
    <property type="protein sequence ID" value="JAD14433.1"/>
    <property type="molecule type" value="Transcribed_RNA"/>
</dbReference>
<name>A0A0A8XPA9_ARUDO</name>